<name>A0AA43H177_9CYAN</name>
<sequence>MSSKLRTREFWQYSPWVLGLYAVIFLPTGSSVAAPVAKLNNWHFHPEAMELEIHLSAKTTPEYFYLAQPPRLVVDLPNTKLGYVPTIQNYVGAIQRIRVAQLNETVTRIVLDLAADKSVDFHQAQLQPSSPQNSTRWVLRPRITSYTPLTQGENFQSLPNPWPSSRLQLPNTLEVTNFNPQQPFVRVPPLNPRHGSQLPDSIVPPVTVPQPTNLNSIPPGTNPNFLVPLVPDYEPNVSNIKVIEFGQPLPKPN</sequence>
<proteinExistence type="predicted"/>
<dbReference type="Proteomes" id="UP001159370">
    <property type="component" value="Unassembled WGS sequence"/>
</dbReference>
<dbReference type="Pfam" id="PF11741">
    <property type="entry name" value="AMIN"/>
    <property type="match status" value="1"/>
</dbReference>
<evidence type="ECO:0000313" key="2">
    <source>
        <dbReference type="EMBL" id="MDH6064863.1"/>
    </source>
</evidence>
<reference evidence="2 3" key="1">
    <citation type="journal article" date="2023" name="J. Phycol.">
        <title>Chrysosporum ovalisporum is synonymous with the true-branching cyanobacterium Umezakia natans (Nostocales/Aphanizomenonaceae).</title>
        <authorList>
            <person name="McGregor G.B."/>
            <person name="Sendall B.C."/>
            <person name="Niiyama Y."/>
            <person name="Tuji A."/>
            <person name="Willis A."/>
        </authorList>
    </citation>
    <scope>NUCLEOTIDE SEQUENCE [LARGE SCALE GENOMIC DNA]</scope>
    <source>
        <strain evidence="2 3">FSS-62</strain>
    </source>
</reference>
<comment type="caution">
    <text evidence="2">The sequence shown here is derived from an EMBL/GenBank/DDBJ whole genome shotgun (WGS) entry which is preliminary data.</text>
</comment>
<organism evidence="2 3">
    <name type="scientific">Umezakia ovalisporum FSS-62</name>
    <dbReference type="NCBI Taxonomy" id="2971776"/>
    <lineage>
        <taxon>Bacteria</taxon>
        <taxon>Bacillati</taxon>
        <taxon>Cyanobacteriota</taxon>
        <taxon>Cyanophyceae</taxon>
        <taxon>Nostocales</taxon>
        <taxon>Nodulariaceae</taxon>
        <taxon>Umezakia</taxon>
    </lineage>
</organism>
<evidence type="ECO:0000259" key="1">
    <source>
        <dbReference type="Pfam" id="PF11741"/>
    </source>
</evidence>
<dbReference type="EMBL" id="JANQDL010000095">
    <property type="protein sequence ID" value="MDH6064863.1"/>
    <property type="molecule type" value="Genomic_DNA"/>
</dbReference>
<dbReference type="InterPro" id="IPR021731">
    <property type="entry name" value="AMIN_dom"/>
</dbReference>
<dbReference type="AlphaFoldDB" id="A0AA43H177"/>
<evidence type="ECO:0000313" key="3">
    <source>
        <dbReference type="Proteomes" id="UP001159370"/>
    </source>
</evidence>
<dbReference type="GeneID" id="83684491"/>
<protein>
    <submittedName>
        <fullName evidence="2">AMIN domain-containing protein</fullName>
    </submittedName>
</protein>
<accession>A0AA43H177</accession>
<gene>
    <name evidence="2" type="ORF">NWP23_14100</name>
</gene>
<dbReference type="RefSeq" id="WP_280650562.1">
    <property type="nucleotide sequence ID" value="NZ_JANQDL010000095.1"/>
</dbReference>
<dbReference type="Gene3D" id="2.60.40.3500">
    <property type="match status" value="1"/>
</dbReference>
<feature type="domain" description="AMIN" evidence="1">
    <location>
        <begin position="42"/>
        <end position="138"/>
    </location>
</feature>